<dbReference type="EMBL" id="CAJJDM010000071">
    <property type="protein sequence ID" value="CAD8082742.1"/>
    <property type="molecule type" value="Genomic_DNA"/>
</dbReference>
<proteinExistence type="predicted"/>
<organism evidence="2 3">
    <name type="scientific">Paramecium primaurelia</name>
    <dbReference type="NCBI Taxonomy" id="5886"/>
    <lineage>
        <taxon>Eukaryota</taxon>
        <taxon>Sar</taxon>
        <taxon>Alveolata</taxon>
        <taxon>Ciliophora</taxon>
        <taxon>Intramacronucleata</taxon>
        <taxon>Oligohymenophorea</taxon>
        <taxon>Peniculida</taxon>
        <taxon>Parameciidae</taxon>
        <taxon>Paramecium</taxon>
    </lineage>
</organism>
<keyword evidence="1" id="KW-0677">Repeat</keyword>
<reference evidence="2" key="1">
    <citation type="submission" date="2021-01" db="EMBL/GenBank/DDBJ databases">
        <authorList>
            <consortium name="Genoscope - CEA"/>
            <person name="William W."/>
        </authorList>
    </citation>
    <scope>NUCLEOTIDE SEQUENCE</scope>
</reference>
<evidence type="ECO:0000313" key="3">
    <source>
        <dbReference type="Proteomes" id="UP000688137"/>
    </source>
</evidence>
<dbReference type="OMA" id="HIKGYGC"/>
<evidence type="ECO:0000313" key="2">
    <source>
        <dbReference type="EMBL" id="CAD8082742.1"/>
    </source>
</evidence>
<accession>A0A8S1MTM7</accession>
<sequence>MGCVCNCKSSKPSTQSTQLSINMAEQYRNNRNINTQDSLEDIYQSLCNIGQEITSLGQLKPEVQERINELGTLKAIENIDTNTSNYKYLQCSDGSLFYGLVINGVRNGIGKQHWLTDGNYLESVWVNDKANGPARMIYSNGDVFEGHLIENKANGFGIFKNKKKEVRGYWIDNRLQGNGIEVRKNGIKYEGQFKCGIIDGRGQYSFPDGRKYCGQVKQGLMHGEGLMTWPDYSYFKGEFRNNHIKGYGCYTHTDSETYFGYFFSIYHQDVKQLEIFYSNDPNIQECKNLKKFKKQYGGDHQ</sequence>
<dbReference type="GO" id="GO:0005829">
    <property type="term" value="C:cytosol"/>
    <property type="evidence" value="ECO:0007669"/>
    <property type="project" value="TreeGrafter"/>
</dbReference>
<gene>
    <name evidence="2" type="ORF">PPRIM_AZ9-3.1.T0680137</name>
</gene>
<evidence type="ECO:0000256" key="1">
    <source>
        <dbReference type="ARBA" id="ARBA00022737"/>
    </source>
</evidence>
<evidence type="ECO:0008006" key="4">
    <source>
        <dbReference type="Google" id="ProtNLM"/>
    </source>
</evidence>
<comment type="caution">
    <text evidence="2">The sequence shown here is derived from an EMBL/GenBank/DDBJ whole genome shotgun (WGS) entry which is preliminary data.</text>
</comment>
<dbReference type="Pfam" id="PF02493">
    <property type="entry name" value="MORN"/>
    <property type="match status" value="6"/>
</dbReference>
<dbReference type="AlphaFoldDB" id="A0A8S1MTM7"/>
<name>A0A8S1MTM7_PARPR</name>
<dbReference type="SMART" id="SM00698">
    <property type="entry name" value="MORN"/>
    <property type="match status" value="3"/>
</dbReference>
<dbReference type="Proteomes" id="UP000688137">
    <property type="component" value="Unassembled WGS sequence"/>
</dbReference>
<dbReference type="InterPro" id="IPR003409">
    <property type="entry name" value="MORN"/>
</dbReference>
<keyword evidence="3" id="KW-1185">Reference proteome</keyword>
<dbReference type="PANTHER" id="PTHR43215">
    <property type="entry name" value="RADIAL SPOKE HEAD 1 HOMOLOG"/>
    <property type="match status" value="1"/>
</dbReference>
<dbReference type="PANTHER" id="PTHR43215:SF14">
    <property type="entry name" value="RADIAL SPOKE HEAD 1 HOMOLOG"/>
    <property type="match status" value="1"/>
</dbReference>
<protein>
    <recommendedName>
        <fullName evidence="4">MORN repeat protein</fullName>
    </recommendedName>
</protein>